<organism evidence="1 2">
    <name type="scientific">Neisseria oralis</name>
    <dbReference type="NCBI Taxonomy" id="1107316"/>
    <lineage>
        <taxon>Bacteria</taxon>
        <taxon>Pseudomonadati</taxon>
        <taxon>Pseudomonadota</taxon>
        <taxon>Betaproteobacteria</taxon>
        <taxon>Neisseriales</taxon>
        <taxon>Neisseriaceae</taxon>
        <taxon>Neisseria</taxon>
    </lineage>
</organism>
<reference evidence="1 2" key="1">
    <citation type="submission" date="2024-11" db="EMBL/GenBank/DDBJ databases">
        <authorList>
            <person name="Mikucki A.G."/>
            <person name="Kahler C.M."/>
        </authorList>
    </citation>
    <scope>NUCLEOTIDE SEQUENCE [LARGE SCALE GENOMIC DNA]</scope>
    <source>
        <strain evidence="1 2">EXNM717</strain>
    </source>
</reference>
<proteinExistence type="predicted"/>
<gene>
    <name evidence="1" type="ORF">ACI43T_11795</name>
</gene>
<dbReference type="EMBL" id="JBJGEB010000024">
    <property type="protein sequence ID" value="MFK7643155.1"/>
    <property type="molecule type" value="Genomic_DNA"/>
</dbReference>
<keyword evidence="2" id="KW-1185">Reference proteome</keyword>
<accession>A0ABW8Q6D9</accession>
<comment type="caution">
    <text evidence="1">The sequence shown here is derived from an EMBL/GenBank/DDBJ whole genome shotgun (WGS) entry which is preliminary data.</text>
</comment>
<dbReference type="RefSeq" id="WP_405387282.1">
    <property type="nucleotide sequence ID" value="NZ_JBJGEB010000024.1"/>
</dbReference>
<sequence>MKKEENTNFYQKLILIEDEIYESDILNNYDLFIRKCIDFAKKKIIPLSDNQKYLDDKIKLSIDFIEGRLSKSELIEASYQFTKEIYASSSNIKEKKIKYFICFLLDSDFLQNITPDEQQDSYISYLLSTLYEIQDNIVLCEEFYKFINKELS</sequence>
<dbReference type="Proteomes" id="UP001621964">
    <property type="component" value="Unassembled WGS sequence"/>
</dbReference>
<evidence type="ECO:0000313" key="1">
    <source>
        <dbReference type="EMBL" id="MFK7643155.1"/>
    </source>
</evidence>
<name>A0ABW8Q6D9_9NEIS</name>
<protein>
    <submittedName>
        <fullName evidence="1">Uncharacterized protein</fullName>
    </submittedName>
</protein>
<evidence type="ECO:0000313" key="2">
    <source>
        <dbReference type="Proteomes" id="UP001621964"/>
    </source>
</evidence>